<dbReference type="GO" id="GO:0046592">
    <property type="term" value="F:polyamine oxidase activity"/>
    <property type="evidence" value="ECO:0007669"/>
    <property type="project" value="EnsemblFungi"/>
</dbReference>
<dbReference type="GO" id="GO:0015940">
    <property type="term" value="P:pantothenate biosynthetic process"/>
    <property type="evidence" value="ECO:0007669"/>
    <property type="project" value="EnsemblFungi"/>
</dbReference>
<dbReference type="eggNOG" id="KOG0029">
    <property type="taxonomic scope" value="Eukaryota"/>
</dbReference>
<dbReference type="OrthoDB" id="5046242at2759"/>
<evidence type="ECO:0000313" key="2">
    <source>
        <dbReference type="EMBL" id="CCD23187.1"/>
    </source>
</evidence>
<dbReference type="KEGG" id="ndi:NDAI_0B01530"/>
<dbReference type="PANTHER" id="PTHR10742:SF410">
    <property type="entry name" value="LYSINE-SPECIFIC HISTONE DEMETHYLASE 2"/>
    <property type="match status" value="1"/>
</dbReference>
<dbReference type="OMA" id="EFFDNYQ"/>
<dbReference type="AlphaFoldDB" id="G0W5X6"/>
<evidence type="ECO:0000313" key="3">
    <source>
        <dbReference type="Proteomes" id="UP000000689"/>
    </source>
</evidence>
<keyword evidence="3" id="KW-1185">Reference proteome</keyword>
<dbReference type="GO" id="GO:0046208">
    <property type="term" value="P:spermine catabolic process"/>
    <property type="evidence" value="ECO:0007669"/>
    <property type="project" value="EnsemblFungi"/>
</dbReference>
<dbReference type="HOGENOM" id="CLU_004498_10_1_1"/>
<dbReference type="Gene3D" id="3.90.660.10">
    <property type="match status" value="1"/>
</dbReference>
<evidence type="ECO:0000259" key="1">
    <source>
        <dbReference type="Pfam" id="PF01593"/>
    </source>
</evidence>
<dbReference type="InterPro" id="IPR002937">
    <property type="entry name" value="Amino_oxidase"/>
</dbReference>
<name>G0W5X6_NAUDC</name>
<dbReference type="InterPro" id="IPR050281">
    <property type="entry name" value="Flavin_monoamine_oxidase"/>
</dbReference>
<dbReference type="Gene3D" id="3.50.50.60">
    <property type="entry name" value="FAD/NAD(P)-binding domain"/>
    <property type="match status" value="1"/>
</dbReference>
<feature type="domain" description="Amine oxidase" evidence="1">
    <location>
        <begin position="14"/>
        <end position="505"/>
    </location>
</feature>
<dbReference type="SUPFAM" id="SSF51905">
    <property type="entry name" value="FAD/NAD(P)-binding domain"/>
    <property type="match status" value="1"/>
</dbReference>
<protein>
    <recommendedName>
        <fullName evidence="1">Amine oxidase domain-containing protein</fullName>
    </recommendedName>
</protein>
<dbReference type="STRING" id="1071378.G0W5X6"/>
<reference evidence="2 3" key="1">
    <citation type="journal article" date="2011" name="Proc. Natl. Acad. Sci. U.S.A.">
        <title>Evolutionary erosion of yeast sex chromosomes by mating-type switching accidents.</title>
        <authorList>
            <person name="Gordon J.L."/>
            <person name="Armisen D."/>
            <person name="Proux-Wera E."/>
            <person name="Oheigeartaigh S.S."/>
            <person name="Byrne K.P."/>
            <person name="Wolfe K.H."/>
        </authorList>
    </citation>
    <scope>NUCLEOTIDE SEQUENCE [LARGE SCALE GENOMIC DNA]</scope>
    <source>
        <strain evidence="3">ATCC 10597 / BCRC 20456 / CBS 421 / NBRC 0211 / NRRL Y-12639</strain>
    </source>
</reference>
<dbReference type="EMBL" id="HE580268">
    <property type="protein sequence ID" value="CCD23187.1"/>
    <property type="molecule type" value="Genomic_DNA"/>
</dbReference>
<dbReference type="RefSeq" id="XP_003668430.1">
    <property type="nucleotide sequence ID" value="XM_003668382.1"/>
</dbReference>
<dbReference type="SUPFAM" id="SSF54373">
    <property type="entry name" value="FAD-linked reductases, C-terminal domain"/>
    <property type="match status" value="1"/>
</dbReference>
<dbReference type="PANTHER" id="PTHR10742">
    <property type="entry name" value="FLAVIN MONOAMINE OXIDASE"/>
    <property type="match status" value="1"/>
</dbReference>
<proteinExistence type="predicted"/>
<dbReference type="InterPro" id="IPR036188">
    <property type="entry name" value="FAD/NAD-bd_sf"/>
</dbReference>
<sequence>MTQDKQVIIIGAGIAGLKAASQLYANGIKNCLVVEARDRLGGRLQTVSGYNCSKYDLGAAWHHDILMNGLFTEELELNKKCKDSESKRFVFDDNQPIFVDEERGRLDHDPEMILEFIDKEIDKYTELEFYQSLDVKDCSFHDIILKYLFERRDTLTDDQIRYSAQICRYLELWHGIGWKDMSAKGTYFDHQGRNALVTNFDSIIERISSSFPKEWIVLNTEVKTIERKGKIVVVKLNNGEEYTCEYTVVTVPQSVLELSTKDPNDITNTKGRIEFIPPLNARIQEAFRKMHFGGLGKVIFEFDACCWTKKGSRIFTLAHSKETFVNNVREAGSWDELIKKSESVNSTDKPKDLTCWDYPLLFVDLAKSTDVPTLVMLMQRPLSNYIESIGDDKQRIFEFFQPVLDKIMSTLDTESVINEMFGATTASNKIGPKLKNIMTTNWSIDPYSRGSYSTCFPEDDALEMIIAMSSGQDSRIRFAGEHTIMDGAGAVHGSWESGKREAAYISKNLYNK</sequence>
<dbReference type="Pfam" id="PF01593">
    <property type="entry name" value="Amino_oxidase"/>
    <property type="match status" value="1"/>
</dbReference>
<organism evidence="2 3">
    <name type="scientific">Naumovozyma dairenensis (strain ATCC 10597 / BCRC 20456 / CBS 421 / NBRC 0211 / NRRL Y-12639)</name>
    <name type="common">Saccharomyces dairenensis</name>
    <dbReference type="NCBI Taxonomy" id="1071378"/>
    <lineage>
        <taxon>Eukaryota</taxon>
        <taxon>Fungi</taxon>
        <taxon>Dikarya</taxon>
        <taxon>Ascomycota</taxon>
        <taxon>Saccharomycotina</taxon>
        <taxon>Saccharomycetes</taxon>
        <taxon>Saccharomycetales</taxon>
        <taxon>Saccharomycetaceae</taxon>
        <taxon>Naumovozyma</taxon>
    </lineage>
</organism>
<dbReference type="GeneID" id="11498541"/>
<gene>
    <name evidence="2" type="primary">NDAI0B01530</name>
    <name evidence="2" type="ordered locus">NDAI_0B01530</name>
</gene>
<dbReference type="Proteomes" id="UP000000689">
    <property type="component" value="Chromosome 2"/>
</dbReference>
<accession>G0W5X6</accession>